<accession>A0A448ZP48</accession>
<gene>
    <name evidence="2" type="ORF">PSNMU_V1.4_AUG-EV-PASAV3_0108720</name>
</gene>
<sequence length="293" mass="32677">MTCSPSLPETETPPIRCVEEKKSGEATDAACFGTEADRPPGTTTTTPTATGNPGRLARSTKHSPERGWVFDRTLPLLITATPRSGTVGTTRFLRELGLPLSDDAHPPTAFGMVSWIHCVHSPTDDYYGNVRLRGSGFETVLHQRRHVRKSITSLAFTTPLGTTPRRGRWSHSLYKSFVGAHVPLDTTRSVLYMGLQMWVEWQLFVREIADWHYRVEDLMSPDRSVSGPIVDRIFSAAGLGPPSDKAVERALKEADPRANTRKHRPTLSWEELYAVDERYASIAHALSKEYGYD</sequence>
<protein>
    <recommendedName>
        <fullName evidence="4">Sulfotransferase domain-containing protein</fullName>
    </recommendedName>
</protein>
<dbReference type="AlphaFoldDB" id="A0A448ZP48"/>
<feature type="region of interest" description="Disordered" evidence="1">
    <location>
        <begin position="1"/>
        <end position="62"/>
    </location>
</feature>
<dbReference type="OrthoDB" id="406826at2759"/>
<organism evidence="2 3">
    <name type="scientific">Pseudo-nitzschia multistriata</name>
    <dbReference type="NCBI Taxonomy" id="183589"/>
    <lineage>
        <taxon>Eukaryota</taxon>
        <taxon>Sar</taxon>
        <taxon>Stramenopiles</taxon>
        <taxon>Ochrophyta</taxon>
        <taxon>Bacillariophyta</taxon>
        <taxon>Bacillariophyceae</taxon>
        <taxon>Bacillariophycidae</taxon>
        <taxon>Bacillariales</taxon>
        <taxon>Bacillariaceae</taxon>
        <taxon>Pseudo-nitzschia</taxon>
    </lineage>
</organism>
<feature type="compositionally biased region" description="Low complexity" evidence="1">
    <location>
        <begin position="39"/>
        <end position="54"/>
    </location>
</feature>
<evidence type="ECO:0000256" key="1">
    <source>
        <dbReference type="SAM" id="MobiDB-lite"/>
    </source>
</evidence>
<keyword evidence="3" id="KW-1185">Reference proteome</keyword>
<evidence type="ECO:0000313" key="3">
    <source>
        <dbReference type="Proteomes" id="UP000291116"/>
    </source>
</evidence>
<evidence type="ECO:0000313" key="2">
    <source>
        <dbReference type="EMBL" id="VEU43818.1"/>
    </source>
</evidence>
<reference evidence="2 3" key="1">
    <citation type="submission" date="2019-01" db="EMBL/GenBank/DDBJ databases">
        <authorList>
            <person name="Ferrante I. M."/>
        </authorList>
    </citation>
    <scope>NUCLEOTIDE SEQUENCE [LARGE SCALE GENOMIC DNA]</scope>
    <source>
        <strain evidence="2 3">B856</strain>
    </source>
</reference>
<proteinExistence type="predicted"/>
<name>A0A448ZP48_9STRA</name>
<dbReference type="EMBL" id="CAACVS010000587">
    <property type="protein sequence ID" value="VEU43818.1"/>
    <property type="molecule type" value="Genomic_DNA"/>
</dbReference>
<evidence type="ECO:0008006" key="4">
    <source>
        <dbReference type="Google" id="ProtNLM"/>
    </source>
</evidence>
<dbReference type="Proteomes" id="UP000291116">
    <property type="component" value="Unassembled WGS sequence"/>
</dbReference>